<name>A0A1L5P266_RHIET</name>
<dbReference type="Proteomes" id="UP000185109">
    <property type="component" value="Chromosome"/>
</dbReference>
<evidence type="ECO:0000313" key="2">
    <source>
        <dbReference type="Proteomes" id="UP000185109"/>
    </source>
</evidence>
<proteinExistence type="predicted"/>
<dbReference type="EMBL" id="CP017241">
    <property type="protein sequence ID" value="APO74254.1"/>
    <property type="molecule type" value="Genomic_DNA"/>
</dbReference>
<dbReference type="AlphaFoldDB" id="A0A1L5P266"/>
<dbReference type="RefSeq" id="WP_074063115.1">
    <property type="nucleotide sequence ID" value="NZ_CP017241.1"/>
</dbReference>
<gene>
    <name evidence="1" type="ORF">AM571_CH01419</name>
</gene>
<accession>A0A1L5P266</accession>
<evidence type="ECO:0000313" key="1">
    <source>
        <dbReference type="EMBL" id="APO74254.1"/>
    </source>
</evidence>
<reference evidence="1 2" key="1">
    <citation type="submission" date="2016-09" db="EMBL/GenBank/DDBJ databases">
        <title>The complete genome sequences of Rhizobium gallicum, symbiovars gallicum and phaseoli, symbionts associated to common bean (Phaseolus vulgaris).</title>
        <authorList>
            <person name="Bustos P."/>
            <person name="Santamaria R.I."/>
            <person name="Perez-Carrascal O.M."/>
            <person name="Juarez S."/>
            <person name="Lozano L."/>
            <person name="Martinez-Flores I."/>
            <person name="Martinez-Romero E."/>
            <person name="Cevallos M."/>
            <person name="Romero D."/>
            <person name="Davila G."/>
            <person name="Gonzalez V."/>
        </authorList>
    </citation>
    <scope>NUCLEOTIDE SEQUENCE [LARGE SCALE GENOMIC DNA]</scope>
    <source>
        <strain evidence="1 2">8C-3</strain>
    </source>
</reference>
<protein>
    <submittedName>
        <fullName evidence="1">Uncharacterized protein</fullName>
    </submittedName>
</protein>
<sequence length="264" mass="30192">MRKVTIEQFLTWAFTQELCKVGAGDTVSFGFSQAWNVMSEVAVLGTLIDRSPNAYGVIPDFITTTDPHPDAMLAGDAVKALAARGGFEVASDWNPFPEWQDPHGLVEIEVRRVVDELMAKRDALNGRYVVNLVVTRAILDRGLDWAAQEPEYKPVLRFGNPAWFVKRRIRNKLNRVEEIEDDGFDRKKRRPKKGAYRKWEMKGSIRGPILARLDWQLMQDAFATLHSELSRRLHSHELMPFTPNRQPWATLLFSRISSQVTENA</sequence>
<organism evidence="1 2">
    <name type="scientific">Rhizobium etli 8C-3</name>
    <dbReference type="NCBI Taxonomy" id="538025"/>
    <lineage>
        <taxon>Bacteria</taxon>
        <taxon>Pseudomonadati</taxon>
        <taxon>Pseudomonadota</taxon>
        <taxon>Alphaproteobacteria</taxon>
        <taxon>Hyphomicrobiales</taxon>
        <taxon>Rhizobiaceae</taxon>
        <taxon>Rhizobium/Agrobacterium group</taxon>
        <taxon>Rhizobium</taxon>
    </lineage>
</organism>